<dbReference type="Gene3D" id="3.80.10.10">
    <property type="entry name" value="Ribonuclease Inhibitor"/>
    <property type="match status" value="1"/>
</dbReference>
<gene>
    <name evidence="1" type="ORF">PHMEG_00025835</name>
</gene>
<proteinExistence type="predicted"/>
<dbReference type="STRING" id="4795.A0A225VCI1"/>
<dbReference type="OrthoDB" id="119906at2759"/>
<sequence>MRVDEEPSGGKFQFVWRLLAAFSCTSNDRPTRRLSEENESMEVVLLKTKEAQKLRKIQHAENELKRLREQTTTGRLRVGLCLNDAFDVTIHNYDNNVSGETTLRWGNVFSNYQNLLHLNLSGIPMESDHLPAILKGVSENCFTLEVLVMPQQTSLTHRRRSVDNVIEAFHAALTTLDTLQRSRTGKRSRLTKLVLPWLFPNESVDATAAVIGKHCPELKYIEGIRLAAFSRRRRLTSVEMRQSSLHCWEAFCVGCTHLVALNWCSLPCSEEVFNIFSTYPKLELKSLVLPGNTALWRREYVLQERHHVEPLSPSNHYAPLLRGCPTLTKLEVLLSDMQGDSELLGDQFLRHVVDACPKLERLALVEASVHHGYGPSNAFTNEGLNTLKSLSHLRNVELSGVEFTERTILSLAARPRPPRRPRTNIDLTLGVRGWNVVDCATNFHEAVSGFLSILIASETREYPSFILRVRLDTLNYSPPALWEARFVSEWNKTKRELTWRAPNIKFNYDYIRAEATIECQALTTAQPKRFGAKADGRNHELYNTASTHTSEITSATQG</sequence>
<dbReference type="SUPFAM" id="SSF52047">
    <property type="entry name" value="RNI-like"/>
    <property type="match status" value="1"/>
</dbReference>
<evidence type="ECO:0000313" key="1">
    <source>
        <dbReference type="EMBL" id="OWZ02578.1"/>
    </source>
</evidence>
<name>A0A225VCI1_9STRA</name>
<dbReference type="EMBL" id="NBNE01006074">
    <property type="protein sequence ID" value="OWZ02578.1"/>
    <property type="molecule type" value="Genomic_DNA"/>
</dbReference>
<dbReference type="Proteomes" id="UP000198211">
    <property type="component" value="Unassembled WGS sequence"/>
</dbReference>
<accession>A0A225VCI1</accession>
<comment type="caution">
    <text evidence="1">The sequence shown here is derived from an EMBL/GenBank/DDBJ whole genome shotgun (WGS) entry which is preliminary data.</text>
</comment>
<protein>
    <submittedName>
        <fullName evidence="1">Uncharacterized protein</fullName>
    </submittedName>
</protein>
<dbReference type="InterPro" id="IPR032675">
    <property type="entry name" value="LRR_dom_sf"/>
</dbReference>
<keyword evidence="2" id="KW-1185">Reference proteome</keyword>
<reference evidence="2" key="1">
    <citation type="submission" date="2017-03" db="EMBL/GenBank/DDBJ databases">
        <title>Phytopthora megakarya and P. palmivora, two closely related causual agents of cacao black pod achieved similar genome size and gene model numbers by different mechanisms.</title>
        <authorList>
            <person name="Ali S."/>
            <person name="Shao J."/>
            <person name="Larry D.J."/>
            <person name="Kronmiller B."/>
            <person name="Shen D."/>
            <person name="Strem M.D."/>
            <person name="Melnick R.L."/>
            <person name="Guiltinan M.J."/>
            <person name="Tyler B.M."/>
            <person name="Meinhardt L.W."/>
            <person name="Bailey B.A."/>
        </authorList>
    </citation>
    <scope>NUCLEOTIDE SEQUENCE [LARGE SCALE GENOMIC DNA]</scope>
    <source>
        <strain evidence="2">zdho120</strain>
    </source>
</reference>
<evidence type="ECO:0000313" key="2">
    <source>
        <dbReference type="Proteomes" id="UP000198211"/>
    </source>
</evidence>
<organism evidence="1 2">
    <name type="scientific">Phytophthora megakarya</name>
    <dbReference type="NCBI Taxonomy" id="4795"/>
    <lineage>
        <taxon>Eukaryota</taxon>
        <taxon>Sar</taxon>
        <taxon>Stramenopiles</taxon>
        <taxon>Oomycota</taxon>
        <taxon>Peronosporomycetes</taxon>
        <taxon>Peronosporales</taxon>
        <taxon>Peronosporaceae</taxon>
        <taxon>Phytophthora</taxon>
    </lineage>
</organism>
<dbReference type="AlphaFoldDB" id="A0A225VCI1"/>